<evidence type="ECO:0000313" key="2">
    <source>
        <dbReference type="Proteomes" id="UP001549366"/>
    </source>
</evidence>
<evidence type="ECO:0000313" key="1">
    <source>
        <dbReference type="EMBL" id="MET4758914.1"/>
    </source>
</evidence>
<accession>A0ABV2SNI9</accession>
<dbReference type="EMBL" id="JBEWTB010000002">
    <property type="protein sequence ID" value="MET4758914.1"/>
    <property type="molecule type" value="Genomic_DNA"/>
</dbReference>
<reference evidence="1 2" key="1">
    <citation type="submission" date="2024-06" db="EMBL/GenBank/DDBJ databases">
        <title>Genomic Encyclopedia of Type Strains, Phase V (KMG-V): Genome sequencing to study the core and pangenomes of soil and plant-associated prokaryotes.</title>
        <authorList>
            <person name="Whitman W."/>
        </authorList>
    </citation>
    <scope>NUCLEOTIDE SEQUENCE [LARGE SCALE GENOMIC DNA]</scope>
    <source>
        <strain evidence="1 2">NE40</strain>
    </source>
</reference>
<name>A0ABV2SNI9_9GAMM</name>
<protein>
    <submittedName>
        <fullName evidence="1">Uncharacterized protein</fullName>
    </submittedName>
</protein>
<dbReference type="Proteomes" id="UP001549366">
    <property type="component" value="Unassembled WGS sequence"/>
</dbReference>
<gene>
    <name evidence="1" type="ORF">V5J35_004106</name>
</gene>
<comment type="caution">
    <text evidence="1">The sequence shown here is derived from an EMBL/GenBank/DDBJ whole genome shotgun (WGS) entry which is preliminary data.</text>
</comment>
<keyword evidence="2" id="KW-1185">Reference proteome</keyword>
<sequence>MSKDYVEMYSRLEIIYINKAGNKDPGDQNARLD</sequence>
<organism evidence="1 2">
    <name type="scientific">Endozoicomonas lisbonensis</name>
    <dbReference type="NCBI Taxonomy" id="3120522"/>
    <lineage>
        <taxon>Bacteria</taxon>
        <taxon>Pseudomonadati</taxon>
        <taxon>Pseudomonadota</taxon>
        <taxon>Gammaproteobacteria</taxon>
        <taxon>Oceanospirillales</taxon>
        <taxon>Endozoicomonadaceae</taxon>
        <taxon>Endozoicomonas</taxon>
    </lineage>
</organism>
<proteinExistence type="predicted"/>